<organism evidence="2 3">
    <name type="scientific">Schizopora paradoxa</name>
    <dbReference type="NCBI Taxonomy" id="27342"/>
    <lineage>
        <taxon>Eukaryota</taxon>
        <taxon>Fungi</taxon>
        <taxon>Dikarya</taxon>
        <taxon>Basidiomycota</taxon>
        <taxon>Agaricomycotina</taxon>
        <taxon>Agaricomycetes</taxon>
        <taxon>Hymenochaetales</taxon>
        <taxon>Schizoporaceae</taxon>
        <taxon>Schizopora</taxon>
    </lineage>
</organism>
<dbReference type="OrthoDB" id="3270336at2759"/>
<evidence type="ECO:0000313" key="3">
    <source>
        <dbReference type="Proteomes" id="UP000053477"/>
    </source>
</evidence>
<keyword evidence="3" id="KW-1185">Reference proteome</keyword>
<feature type="region of interest" description="Disordered" evidence="1">
    <location>
        <begin position="1"/>
        <end position="32"/>
    </location>
</feature>
<dbReference type="InParanoid" id="A0A0H2REL0"/>
<sequence length="1074" mass="120174">MSPHVEDVNSSSNDDGRPSSSSSTTPQIPRLHGLSNDAVDITTSLSALFERCGFATFSILHRPPRAHLDLVDTLSSLERLELRLDPTDSTIGLGAEEFGLWVERIAERGIGGIVKIPSSVYNAPPPPPPTKNSYVLNVTCSPPIPFTQPSTRPQIRSLWTAVSMDEAWPAPPSTKSTPSFEPVDWLEYYTEFEKDYWSAKAKSQSVQPTMNQRYVQRQAFAKSGQERARLWNSCEIYETIFNEFTDIWHLCPGLFDGHTAPNRRWVGTDEHLKDGYSFAEYHLRPYLDHPRWLAKHPPSSPVPLLPPPGKALRFKQNRGLDLASSTSRAVSRTYHGHALDSRSDLIRGLAGSMEGRVVLTTGSLAVLPYATSTMNHAQTPVHLNALVALLRECVIDASTACHAPLRASAFDASTAGHPLRENPLAASTVCLAPDRAIVLVTSTPGLARAIVTSSAGPAPSHASALGAPTADPVETAGQDEHYPVAQAPLEQPHLDLVEDVQMGAGGQAALLPHYDPLLEHMYFRYGFTYPEEGPPYPDSETWQGSLSDDEFRALISKVRYLEAEFADTSLRRALYHFTEALILQHHPPVALWDLQHQNARRLDSNAARVVVEVISPDSYFRLRSGDENHIWHLVISDLLTAVECLRRELLSTHDMINFFLRRGTPFAIAYEGLPNSLPIPPDIFPSIPLGFQPSPADFEIWETKARGFLDSQRGHLVWKMGGIYWRIALYLRGTVPDAQDLVAQDVGTIQQAVTSSLFEEAITGTELGVLIGMVEIKDELHPKKERMLVSYFPTFKAAEGTPVFDGMWTPCNEEWFLGHLDSLRHGTVGLLSQNQWRKVLHSPGVMHPAHRKLEKYYHEVAEDLLDIYWDCPEEALLDYRIRHQLQDVICADTISLEDKAVFIKVDGDVKPFCATGHYPVLAFLSDHQPSRPSYIARVLKKRYPFCSYSYTHVEDGASSVTYRREEEDSCGRVIKITEERTSKFDVLVLRYDPVDYRCVQIDGELKDPTGPLGWVNVYTAAEVKVSDFFWIGSRGTKDSLALRYSFVGHSFTLCRIFFTLPVVKITRPLVLQQR</sequence>
<proteinExistence type="predicted"/>
<name>A0A0H2REL0_9AGAM</name>
<accession>A0A0H2REL0</accession>
<dbReference type="EMBL" id="KQ086030">
    <property type="protein sequence ID" value="KLO10305.1"/>
    <property type="molecule type" value="Genomic_DNA"/>
</dbReference>
<evidence type="ECO:0000313" key="2">
    <source>
        <dbReference type="EMBL" id="KLO10305.1"/>
    </source>
</evidence>
<feature type="compositionally biased region" description="Low complexity" evidence="1">
    <location>
        <begin position="9"/>
        <end position="26"/>
    </location>
</feature>
<protein>
    <submittedName>
        <fullName evidence="2">Uncharacterized protein</fullName>
    </submittedName>
</protein>
<dbReference type="STRING" id="27342.A0A0H2REL0"/>
<dbReference type="AlphaFoldDB" id="A0A0H2REL0"/>
<reference evidence="2 3" key="1">
    <citation type="submission" date="2015-04" db="EMBL/GenBank/DDBJ databases">
        <title>Complete genome sequence of Schizopora paradoxa KUC8140, a cosmopolitan wood degrader in East Asia.</title>
        <authorList>
            <consortium name="DOE Joint Genome Institute"/>
            <person name="Min B."/>
            <person name="Park H."/>
            <person name="Jang Y."/>
            <person name="Kim J.-J."/>
            <person name="Kim K.H."/>
            <person name="Pangilinan J."/>
            <person name="Lipzen A."/>
            <person name="Riley R."/>
            <person name="Grigoriev I.V."/>
            <person name="Spatafora J.W."/>
            <person name="Choi I.-G."/>
        </authorList>
    </citation>
    <scope>NUCLEOTIDE SEQUENCE [LARGE SCALE GENOMIC DNA]</scope>
    <source>
        <strain evidence="2 3">KUC8140</strain>
    </source>
</reference>
<evidence type="ECO:0000256" key="1">
    <source>
        <dbReference type="SAM" id="MobiDB-lite"/>
    </source>
</evidence>
<gene>
    <name evidence="2" type="ORF">SCHPADRAFT_892459</name>
</gene>
<dbReference type="Proteomes" id="UP000053477">
    <property type="component" value="Unassembled WGS sequence"/>
</dbReference>